<reference evidence="3" key="1">
    <citation type="submission" date="2019-06" db="EMBL/GenBank/DDBJ databases">
        <title>The complete genome of Emcibacter congregatus ZYLT.</title>
        <authorList>
            <person name="Zhao Z."/>
        </authorList>
    </citation>
    <scope>NUCLEOTIDE SEQUENCE [LARGE SCALE GENOMIC DNA]</scope>
    <source>
        <strain evidence="3">MCCC 1A06723</strain>
    </source>
</reference>
<organism evidence="2 3">
    <name type="scientific">Emcibacter nanhaiensis</name>
    <dbReference type="NCBI Taxonomy" id="1505037"/>
    <lineage>
        <taxon>Bacteria</taxon>
        <taxon>Pseudomonadati</taxon>
        <taxon>Pseudomonadota</taxon>
        <taxon>Alphaproteobacteria</taxon>
        <taxon>Emcibacterales</taxon>
        <taxon>Emcibacteraceae</taxon>
        <taxon>Emcibacter</taxon>
    </lineage>
</organism>
<keyword evidence="3" id="KW-1185">Reference proteome</keyword>
<gene>
    <name evidence="2" type="ORF">FIV46_06500</name>
</gene>
<dbReference type="RefSeq" id="WP_139939647.1">
    <property type="nucleotide sequence ID" value="NZ_JBHSYP010000003.1"/>
</dbReference>
<sequence length="116" mass="13035">MAKPEWGTKRQCPKCGTRFYDLGNDDPIMCISCDHKFKPEIILKSKQHAMEIIPSASSKKDEEDDDVLLDDDDLLEDDDDVDVDLDEDDNTTILSDEDDTNVSDVVDAPVKKGDDD</sequence>
<comment type="caution">
    <text evidence="2">The sequence shown here is derived from an EMBL/GenBank/DDBJ whole genome shotgun (WGS) entry which is preliminary data.</text>
</comment>
<feature type="region of interest" description="Disordered" evidence="1">
    <location>
        <begin position="72"/>
        <end position="116"/>
    </location>
</feature>
<dbReference type="Pfam" id="PF09538">
    <property type="entry name" value="FYDLN_acid"/>
    <property type="match status" value="1"/>
</dbReference>
<feature type="compositionally biased region" description="Acidic residues" evidence="1">
    <location>
        <begin position="72"/>
        <end position="101"/>
    </location>
</feature>
<evidence type="ECO:0000313" key="2">
    <source>
        <dbReference type="EMBL" id="TPD61855.1"/>
    </source>
</evidence>
<dbReference type="AlphaFoldDB" id="A0A501PNI7"/>
<protein>
    <submittedName>
        <fullName evidence="2">TIGR02300 family protein</fullName>
    </submittedName>
</protein>
<dbReference type="EMBL" id="VFIY01000005">
    <property type="protein sequence ID" value="TPD61855.1"/>
    <property type="molecule type" value="Genomic_DNA"/>
</dbReference>
<proteinExistence type="predicted"/>
<evidence type="ECO:0000313" key="3">
    <source>
        <dbReference type="Proteomes" id="UP000319148"/>
    </source>
</evidence>
<evidence type="ECO:0000256" key="1">
    <source>
        <dbReference type="SAM" id="MobiDB-lite"/>
    </source>
</evidence>
<dbReference type="OrthoDB" id="9815689at2"/>
<accession>A0A501PNI7</accession>
<dbReference type="InterPro" id="IPR012644">
    <property type="entry name" value="CHP02300_FYDLN_acid"/>
</dbReference>
<dbReference type="Proteomes" id="UP000319148">
    <property type="component" value="Unassembled WGS sequence"/>
</dbReference>
<name>A0A501PNI7_9PROT</name>